<keyword evidence="2" id="KW-1185">Reference proteome</keyword>
<accession>A0ABW2VU99</accession>
<evidence type="ECO:0000313" key="2">
    <source>
        <dbReference type="Proteomes" id="UP001596957"/>
    </source>
</evidence>
<dbReference type="Proteomes" id="UP001596957">
    <property type="component" value="Unassembled WGS sequence"/>
</dbReference>
<name>A0ABW2VU99_9ACTN</name>
<comment type="caution">
    <text evidence="1">The sequence shown here is derived from an EMBL/GenBank/DDBJ whole genome shotgun (WGS) entry which is preliminary data.</text>
</comment>
<evidence type="ECO:0000313" key="1">
    <source>
        <dbReference type="EMBL" id="MFD0287544.1"/>
    </source>
</evidence>
<protein>
    <submittedName>
        <fullName evidence="1">Uncharacterized protein</fullName>
    </submittedName>
</protein>
<sequence>MTRSVAQAIWTFTLDEDEDEDEDWVPFREPAGDENLRRAVETLLMGIASAGAAETYLAAWRADSQRWGSRFSLGTASAAAQRVSSELVRLIDLYGQFEDCDIAADEFEAMLQDYVAAARTAESGFVRE</sequence>
<reference evidence="2" key="1">
    <citation type="journal article" date="2019" name="Int. J. Syst. Evol. Microbiol.">
        <title>The Global Catalogue of Microorganisms (GCM) 10K type strain sequencing project: providing services to taxonomists for standard genome sequencing and annotation.</title>
        <authorList>
            <consortium name="The Broad Institute Genomics Platform"/>
            <consortium name="The Broad Institute Genome Sequencing Center for Infectious Disease"/>
            <person name="Wu L."/>
            <person name="Ma J."/>
        </authorList>
    </citation>
    <scope>NUCLEOTIDE SEQUENCE [LARGE SCALE GENOMIC DNA]</scope>
    <source>
        <strain evidence="2">CGMCC 4.7198</strain>
    </source>
</reference>
<dbReference type="EMBL" id="JBHTEC010000001">
    <property type="protein sequence ID" value="MFD0287544.1"/>
    <property type="molecule type" value="Genomic_DNA"/>
</dbReference>
<proteinExistence type="predicted"/>
<dbReference type="RefSeq" id="WP_381263938.1">
    <property type="nucleotide sequence ID" value="NZ_JBHTBI010000087.1"/>
</dbReference>
<organism evidence="1 2">
    <name type="scientific">Streptomyces lutosisoli</name>
    <dbReference type="NCBI Taxonomy" id="2665721"/>
    <lineage>
        <taxon>Bacteria</taxon>
        <taxon>Bacillati</taxon>
        <taxon>Actinomycetota</taxon>
        <taxon>Actinomycetes</taxon>
        <taxon>Kitasatosporales</taxon>
        <taxon>Streptomycetaceae</taxon>
        <taxon>Streptomyces</taxon>
    </lineage>
</organism>
<gene>
    <name evidence="1" type="ORF">ACFQZP_39095</name>
</gene>